<feature type="region of interest" description="Disordered" evidence="1">
    <location>
        <begin position="398"/>
        <end position="417"/>
    </location>
</feature>
<feature type="region of interest" description="Disordered" evidence="1">
    <location>
        <begin position="481"/>
        <end position="525"/>
    </location>
</feature>
<dbReference type="VEuPathDB" id="FungiDB:F503_02140"/>
<evidence type="ECO:0000313" key="3">
    <source>
        <dbReference type="Proteomes" id="UP000016923"/>
    </source>
</evidence>
<dbReference type="eggNOG" id="ENOG502S7FM">
    <property type="taxonomic scope" value="Eukaryota"/>
</dbReference>
<feature type="compositionally biased region" description="Acidic residues" evidence="1">
    <location>
        <begin position="483"/>
        <end position="496"/>
    </location>
</feature>
<proteinExistence type="predicted"/>
<feature type="compositionally biased region" description="Polar residues" evidence="1">
    <location>
        <begin position="398"/>
        <end position="410"/>
    </location>
</feature>
<name>S3C112_OPHP1</name>
<feature type="compositionally biased region" description="Low complexity" evidence="1">
    <location>
        <begin position="91"/>
        <end position="112"/>
    </location>
</feature>
<feature type="region of interest" description="Disordered" evidence="1">
    <location>
        <begin position="1"/>
        <end position="114"/>
    </location>
</feature>
<feature type="compositionally biased region" description="Acidic residues" evidence="1">
    <location>
        <begin position="513"/>
        <end position="525"/>
    </location>
</feature>
<evidence type="ECO:0000256" key="1">
    <source>
        <dbReference type="SAM" id="MobiDB-lite"/>
    </source>
</evidence>
<accession>S3C112</accession>
<dbReference type="Proteomes" id="UP000016923">
    <property type="component" value="Unassembled WGS sequence"/>
</dbReference>
<dbReference type="AlphaFoldDB" id="S3C112"/>
<reference evidence="2 3" key="1">
    <citation type="journal article" date="2013" name="BMC Genomics">
        <title>The genome and transcriptome of the pine saprophyte Ophiostoma piceae, and a comparison with the bark beetle-associated pine pathogen Grosmannia clavigera.</title>
        <authorList>
            <person name="Haridas S."/>
            <person name="Wang Y."/>
            <person name="Lim L."/>
            <person name="Massoumi Alamouti S."/>
            <person name="Jackman S."/>
            <person name="Docking R."/>
            <person name="Robertson G."/>
            <person name="Birol I."/>
            <person name="Bohlmann J."/>
            <person name="Breuil C."/>
        </authorList>
    </citation>
    <scope>NUCLEOTIDE SEQUENCE [LARGE SCALE GENOMIC DNA]</scope>
    <source>
        <strain evidence="2 3">UAMH 11346</strain>
    </source>
</reference>
<organism evidence="2 3">
    <name type="scientific">Ophiostoma piceae (strain UAMH 11346)</name>
    <name type="common">Sap stain fungus</name>
    <dbReference type="NCBI Taxonomy" id="1262450"/>
    <lineage>
        <taxon>Eukaryota</taxon>
        <taxon>Fungi</taxon>
        <taxon>Dikarya</taxon>
        <taxon>Ascomycota</taxon>
        <taxon>Pezizomycotina</taxon>
        <taxon>Sordariomycetes</taxon>
        <taxon>Sordariomycetidae</taxon>
        <taxon>Ophiostomatales</taxon>
        <taxon>Ophiostomataceae</taxon>
        <taxon>Ophiostoma</taxon>
    </lineage>
</organism>
<dbReference type="HOGENOM" id="CLU_042952_0_0_1"/>
<protein>
    <submittedName>
        <fullName evidence="2">Uncharacterized protein</fullName>
    </submittedName>
</protein>
<dbReference type="OrthoDB" id="5327145at2759"/>
<evidence type="ECO:0000313" key="2">
    <source>
        <dbReference type="EMBL" id="EPE05401.1"/>
    </source>
</evidence>
<gene>
    <name evidence="2" type="ORF">F503_02140</name>
</gene>
<keyword evidence="3" id="KW-1185">Reference proteome</keyword>
<sequence length="525" mass="55848">MLAARDQENRVFGGTVAGGKHHNALNPKTPAPGGKGAQTPFKGKSVLGGRPGNENAQNLQRTVGKGKGLVTPLEPRTAARAPLGNKTTNAKAMQSQMQQQQTQKGQKPQTAKSGVKDIVNQFEQTSQQQAPASGRRARVLSPRTNLTNSTKLSVLSDQSASASTVRRVVPDVEYCPPPVAPAKYESDVFPEGVLTFAAFKPENRLRGYYEHYFINKNNPVDETDGVPLRDKAMAERQRKAFEKLDIQVQKDLEEFDWAALSEANTKAAASKAAAAAAAKPSQPPTIALRNAASALALGSKKTIRAPSAGRNAVARPKMASVEVHTQSAAAASSVSSSLISGLPLRKTSRPASAMPIRTKPSTAANLAAESASRTTLGYNKGRTALSMVRGGANSGLNANTFVNPSTTRESAPSKLRSVASQPAIKRFVPSTEIASLDTSSIDVPSTPVTKSHLAMSMEGPTEERSPAFLSIFEVDENDMHHDEDEDDDIVPNDEEVTLGMGGRSGTFGNLGFDDQDDFQMDANFD</sequence>
<dbReference type="EMBL" id="KE148156">
    <property type="protein sequence ID" value="EPE05401.1"/>
    <property type="molecule type" value="Genomic_DNA"/>
</dbReference>